<sequence length="413" mass="45728">MESASISSSPTVPIYKNQIKDDINTDTTLDQEETEDAVLKLLLGAKENPETKNLLKEKHLAYAKKMLGPLPAGFVSLDASRPWCVYWGTNAMMLLGDESVQEVYGKRIASTILACVSPEGGIGGGHGQIGHLAASYASINSLAISGDEEAWNKLDRKAIYDWLLRIKQPDGSFKMHIGGECDTRSAYCALAIASLLNIITPELVENTAEYLSRCQTYEGGFSGVPGLEAHGGYAFCALASFCILFPPKEVHKHINIDKLIRWLSRRQHQPEGGFSGRTNKLVDGCYNHWVGGCWALIENIVSYHDLWDRTALQNYTLYCCQSTSGGLRDKPGKNPDAYHTNYTLAGLSGAQYRYIYEGGEDDQLGDYAFRWRAETTDRIVVSEGNYVAKINPIHVLREGIAEAMHKFFEGRPL</sequence>
<evidence type="ECO:0000256" key="6">
    <source>
        <dbReference type="ARBA" id="ARBA00022723"/>
    </source>
</evidence>
<dbReference type="PANTHER" id="PTHR11774">
    <property type="entry name" value="GERANYLGERANYL TRANSFERASE TYPE BETA SUBUNIT"/>
    <property type="match status" value="1"/>
</dbReference>
<dbReference type="InterPro" id="IPR045089">
    <property type="entry name" value="PGGT1B-like"/>
</dbReference>
<dbReference type="SUPFAM" id="SSF48239">
    <property type="entry name" value="Terpenoid cyclases/Protein prenyltransferases"/>
    <property type="match status" value="1"/>
</dbReference>
<dbReference type="GO" id="GO:0004660">
    <property type="term" value="F:protein farnesyltransferase activity"/>
    <property type="evidence" value="ECO:0007669"/>
    <property type="project" value="UniProtKB-UniRule"/>
</dbReference>
<dbReference type="EMBL" id="CCBN010000013">
    <property type="protein sequence ID" value="CDO56045.1"/>
    <property type="molecule type" value="Genomic_DNA"/>
</dbReference>
<dbReference type="STRING" id="1173061.A0A0J9XFE9"/>
<accession>A0A0J9XFE9</accession>
<evidence type="ECO:0000313" key="11">
    <source>
        <dbReference type="EMBL" id="CDO56045.1"/>
    </source>
</evidence>
<dbReference type="OrthoDB" id="10261146at2759"/>
<keyword evidence="6 9" id="KW-0479">Metal-binding</keyword>
<dbReference type="Pfam" id="PF00432">
    <property type="entry name" value="Prenyltrans"/>
    <property type="match status" value="1"/>
</dbReference>
<evidence type="ECO:0000256" key="3">
    <source>
        <dbReference type="ARBA" id="ARBA00015798"/>
    </source>
</evidence>
<evidence type="ECO:0000256" key="5">
    <source>
        <dbReference type="ARBA" id="ARBA00022679"/>
    </source>
</evidence>
<comment type="caution">
    <text evidence="11">The sequence shown here is derived from an EMBL/GenBank/DDBJ whole genome shotgun (WGS) entry which is preliminary data.</text>
</comment>
<dbReference type="InterPro" id="IPR001330">
    <property type="entry name" value="Prenyltrans"/>
</dbReference>
<dbReference type="GO" id="GO:0008270">
    <property type="term" value="F:zinc ion binding"/>
    <property type="evidence" value="ECO:0007669"/>
    <property type="project" value="UniProtKB-UniRule"/>
</dbReference>
<dbReference type="InterPro" id="IPR026872">
    <property type="entry name" value="FTB"/>
</dbReference>
<protein>
    <recommendedName>
        <fullName evidence="3 9">Protein farnesyltransferase subunit beta</fullName>
        <shortName evidence="9">FTase-beta</shortName>
        <ecNumber evidence="2 9">2.5.1.58</ecNumber>
    </recommendedName>
</protein>
<dbReference type="Proteomes" id="UP000242525">
    <property type="component" value="Unassembled WGS sequence"/>
</dbReference>
<reference evidence="11" key="1">
    <citation type="submission" date="2014-03" db="EMBL/GenBank/DDBJ databases">
        <authorList>
            <person name="Casaregola S."/>
        </authorList>
    </citation>
    <scope>NUCLEOTIDE SEQUENCE [LARGE SCALE GENOMIC DNA]</scope>
    <source>
        <strain evidence="11">CLIB 918</strain>
    </source>
</reference>
<evidence type="ECO:0000256" key="4">
    <source>
        <dbReference type="ARBA" id="ARBA00022602"/>
    </source>
</evidence>
<dbReference type="EC" id="2.5.1.58" evidence="2 9"/>
<comment type="subunit">
    <text evidence="9">Heterodimer of an alpha and a beta subunit.</text>
</comment>
<keyword evidence="5 9" id="KW-0808">Transferase</keyword>
<keyword evidence="12" id="KW-1185">Reference proteome</keyword>
<evidence type="ECO:0000256" key="7">
    <source>
        <dbReference type="ARBA" id="ARBA00022737"/>
    </source>
</evidence>
<gene>
    <name evidence="11" type="ORF">BN980_GECA13s02122g</name>
</gene>
<dbReference type="PANTHER" id="PTHR11774:SF6">
    <property type="entry name" value="PROTEIN FARNESYLTRANSFERASE SUBUNIT BETA"/>
    <property type="match status" value="1"/>
</dbReference>
<dbReference type="InterPro" id="IPR008930">
    <property type="entry name" value="Terpenoid_cyclase/PrenylTrfase"/>
</dbReference>
<dbReference type="GO" id="GO:0005965">
    <property type="term" value="C:protein farnesyltransferase complex"/>
    <property type="evidence" value="ECO:0007669"/>
    <property type="project" value="UniProtKB-UniRule"/>
</dbReference>
<keyword evidence="8 9" id="KW-0862">Zinc</keyword>
<comment type="function">
    <text evidence="9">Catalyzes the transfer of a farnesyl moiety from farnesyl diphosphate to a cysteine at the fourth position from the C-terminus of several proteins. The beta subunit is responsible for peptide-binding.</text>
</comment>
<organism evidence="11 12">
    <name type="scientific">Geotrichum candidum</name>
    <name type="common">Oospora lactis</name>
    <name type="synonym">Dipodascus geotrichum</name>
    <dbReference type="NCBI Taxonomy" id="1173061"/>
    <lineage>
        <taxon>Eukaryota</taxon>
        <taxon>Fungi</taxon>
        <taxon>Dikarya</taxon>
        <taxon>Ascomycota</taxon>
        <taxon>Saccharomycotina</taxon>
        <taxon>Dipodascomycetes</taxon>
        <taxon>Dipodascales</taxon>
        <taxon>Dipodascaceae</taxon>
        <taxon>Geotrichum</taxon>
    </lineage>
</organism>
<dbReference type="GO" id="GO:0097354">
    <property type="term" value="P:prenylation"/>
    <property type="evidence" value="ECO:0007669"/>
    <property type="project" value="UniProtKB-UniRule"/>
</dbReference>
<dbReference type="AlphaFoldDB" id="A0A0J9XFE9"/>
<evidence type="ECO:0000256" key="2">
    <source>
        <dbReference type="ARBA" id="ARBA00012702"/>
    </source>
</evidence>
<evidence type="ECO:0000313" key="12">
    <source>
        <dbReference type="Proteomes" id="UP000242525"/>
    </source>
</evidence>
<evidence type="ECO:0000259" key="10">
    <source>
        <dbReference type="Pfam" id="PF00432"/>
    </source>
</evidence>
<evidence type="ECO:0000256" key="1">
    <source>
        <dbReference type="ARBA" id="ARBA00010497"/>
    </source>
</evidence>
<dbReference type="Gene3D" id="1.50.10.20">
    <property type="match status" value="1"/>
</dbReference>
<name>A0A0J9XFE9_GEOCN</name>
<comment type="catalytic activity">
    <reaction evidence="9">
        <text>L-cysteinyl-[protein] + (2E,6E)-farnesyl diphosphate = S-(2E,6E)-farnesyl-L-cysteinyl-[protein] + diphosphate</text>
        <dbReference type="Rhea" id="RHEA:13345"/>
        <dbReference type="Rhea" id="RHEA-COMP:10131"/>
        <dbReference type="Rhea" id="RHEA-COMP:11535"/>
        <dbReference type="ChEBI" id="CHEBI:29950"/>
        <dbReference type="ChEBI" id="CHEBI:33019"/>
        <dbReference type="ChEBI" id="CHEBI:86019"/>
        <dbReference type="ChEBI" id="CHEBI:175763"/>
    </reaction>
</comment>
<keyword evidence="4 9" id="KW-0637">Prenyltransferase</keyword>
<proteinExistence type="inferred from homology"/>
<dbReference type="CDD" id="cd02893">
    <property type="entry name" value="FTase"/>
    <property type="match status" value="1"/>
</dbReference>
<feature type="domain" description="Prenyltransferase alpha-alpha toroid" evidence="10">
    <location>
        <begin position="54"/>
        <end position="394"/>
    </location>
</feature>
<evidence type="ECO:0000256" key="9">
    <source>
        <dbReference type="RuleBase" id="RU365056"/>
    </source>
</evidence>
<keyword evidence="7" id="KW-0677">Repeat</keyword>
<comment type="similarity">
    <text evidence="1 9">Belongs to the protein prenyltransferase subunit beta family.</text>
</comment>
<evidence type="ECO:0000256" key="8">
    <source>
        <dbReference type="ARBA" id="ARBA00022833"/>
    </source>
</evidence>
<comment type="cofactor">
    <cofactor evidence="9">
        <name>Zn(2+)</name>
        <dbReference type="ChEBI" id="CHEBI:29105"/>
    </cofactor>
    <text evidence="9">Binds 1 zinc ion per subunit.</text>
</comment>